<gene>
    <name evidence="2" type="ORF">BGO89_13390</name>
</gene>
<feature type="signal peptide" evidence="1">
    <location>
        <begin position="1"/>
        <end position="21"/>
    </location>
</feature>
<sequence>MNKVGRLTAALAGLFVAGALAGCVSGRGMSDGGGGGDYHTFFVSEGVTQYYIKPMEFESDDEDMNLDITFRVGPATSDSAVVNFTVEGDRILKKVDVLTIDNGMDSVSTTATRNMFTEDRSGTIFARFTNSVPRSGLLSLFQKPEWKVRLRTGDTTVIYKATGSTRSTISSMERSLLRILRAE</sequence>
<evidence type="ECO:0000256" key="1">
    <source>
        <dbReference type="SAM" id="SignalP"/>
    </source>
</evidence>
<dbReference type="STRING" id="1895771.BGO89_13390"/>
<reference evidence="2 3" key="1">
    <citation type="submission" date="2016-09" db="EMBL/GenBank/DDBJ databases">
        <title>Genome-resolved meta-omics ties microbial dynamics to process performance in biotechnology for thiocyanate degradation.</title>
        <authorList>
            <person name="Kantor R.S."/>
            <person name="Huddy R.J."/>
            <person name="Iyer R."/>
            <person name="Thomas B.C."/>
            <person name="Brown C.T."/>
            <person name="Anantharaman K."/>
            <person name="Tringe S."/>
            <person name="Hettich R.L."/>
            <person name="Harrison S.T."/>
            <person name="Banfield J.F."/>
        </authorList>
    </citation>
    <scope>NUCLEOTIDE SEQUENCE [LARGE SCALE GENOMIC DNA]</scope>
    <source>
        <strain evidence="2">59-99</strain>
    </source>
</reference>
<dbReference type="Proteomes" id="UP000184233">
    <property type="component" value="Unassembled WGS sequence"/>
</dbReference>
<dbReference type="EMBL" id="MKVH01000025">
    <property type="protein sequence ID" value="OJX56323.1"/>
    <property type="molecule type" value="Genomic_DNA"/>
</dbReference>
<protein>
    <recommendedName>
        <fullName evidence="4">Lipoprotein</fullName>
    </recommendedName>
</protein>
<dbReference type="AlphaFoldDB" id="A0A1M3KV84"/>
<organism evidence="2 3">
    <name type="scientific">Candidatus Kapaibacterium thiocyanatum</name>
    <dbReference type="NCBI Taxonomy" id="1895771"/>
    <lineage>
        <taxon>Bacteria</taxon>
        <taxon>Pseudomonadati</taxon>
        <taxon>Candidatus Kapaibacteriota</taxon>
        <taxon>Candidatus Kapaibacteriia</taxon>
        <taxon>Candidatus Kapaibacteriales</taxon>
        <taxon>Candidatus Kapaibacteriaceae</taxon>
        <taxon>Candidatus Kapaibacterium</taxon>
    </lineage>
</organism>
<feature type="chain" id="PRO_5012431562" description="Lipoprotein" evidence="1">
    <location>
        <begin position="22"/>
        <end position="183"/>
    </location>
</feature>
<comment type="caution">
    <text evidence="2">The sequence shown here is derived from an EMBL/GenBank/DDBJ whole genome shotgun (WGS) entry which is preliminary data.</text>
</comment>
<dbReference type="PROSITE" id="PS51257">
    <property type="entry name" value="PROKAR_LIPOPROTEIN"/>
    <property type="match status" value="1"/>
</dbReference>
<evidence type="ECO:0000313" key="2">
    <source>
        <dbReference type="EMBL" id="OJX56323.1"/>
    </source>
</evidence>
<name>A0A1M3KV84_9BACT</name>
<evidence type="ECO:0008006" key="4">
    <source>
        <dbReference type="Google" id="ProtNLM"/>
    </source>
</evidence>
<proteinExistence type="predicted"/>
<keyword evidence="1" id="KW-0732">Signal</keyword>
<evidence type="ECO:0000313" key="3">
    <source>
        <dbReference type="Proteomes" id="UP000184233"/>
    </source>
</evidence>
<accession>A0A1M3KV84</accession>